<dbReference type="GO" id="GO:0000506">
    <property type="term" value="C:glycosylphosphatidylinositol-N-acetylglucosaminyltransferase (GPI-GnT) complex"/>
    <property type="evidence" value="ECO:0007669"/>
    <property type="project" value="InterPro"/>
</dbReference>
<dbReference type="EMBL" id="GBRD01009081">
    <property type="protein sequence ID" value="JAG56740.1"/>
    <property type="molecule type" value="Transcribed_RNA"/>
</dbReference>
<proteinExistence type="inferred from homology"/>
<evidence type="ECO:0000313" key="5">
    <source>
        <dbReference type="EMBL" id="JAG32675.1"/>
    </source>
</evidence>
<keyword evidence="5" id="KW-0328">Glycosyltransferase</keyword>
<feature type="transmembrane region" description="Helical" evidence="3">
    <location>
        <begin position="65"/>
        <end position="85"/>
    </location>
</feature>
<organism evidence="5">
    <name type="scientific">Lygus hesperus</name>
    <name type="common">Western plant bug</name>
    <dbReference type="NCBI Taxonomy" id="30085"/>
    <lineage>
        <taxon>Eukaryota</taxon>
        <taxon>Metazoa</taxon>
        <taxon>Ecdysozoa</taxon>
        <taxon>Arthropoda</taxon>
        <taxon>Hexapoda</taxon>
        <taxon>Insecta</taxon>
        <taxon>Pterygota</taxon>
        <taxon>Neoptera</taxon>
        <taxon>Paraneoptera</taxon>
        <taxon>Hemiptera</taxon>
        <taxon>Heteroptera</taxon>
        <taxon>Panheteroptera</taxon>
        <taxon>Cimicomorpha</taxon>
        <taxon>Miridae</taxon>
        <taxon>Mirini</taxon>
        <taxon>Lygus</taxon>
    </lineage>
</organism>
<reference evidence="5" key="2">
    <citation type="submission" date="2014-07" db="EMBL/GenBank/DDBJ databases">
        <authorList>
            <person name="Hull J."/>
        </authorList>
    </citation>
    <scope>NUCLEOTIDE SEQUENCE</scope>
</reference>
<dbReference type="UniPathway" id="UPA00196"/>
<comment type="similarity">
    <text evidence="2">Belongs to the PIGH family.</text>
</comment>
<evidence type="ECO:0000313" key="6">
    <source>
        <dbReference type="EMBL" id="JAG32679.1"/>
    </source>
</evidence>
<evidence type="ECO:0000313" key="8">
    <source>
        <dbReference type="EMBL" id="JAP99750.1"/>
    </source>
</evidence>
<reference evidence="8" key="4">
    <citation type="journal article" date="2016" name="Gigascience">
        <title>De novo construction of an expanded transcriptome assembly for the western tarnished plant bug, Lygus hesperus.</title>
        <authorList>
            <person name="Tassone E.E."/>
            <person name="Geib S.M."/>
            <person name="Hall B."/>
            <person name="Fabrick J.A."/>
            <person name="Brent C.S."/>
            <person name="Hull J.J."/>
        </authorList>
    </citation>
    <scope>NUCLEOTIDE SEQUENCE</scope>
</reference>
<dbReference type="PANTHER" id="PTHR15231:SF1">
    <property type="entry name" value="PHOSPHATIDYLINOSITOL N-ACETYLGLUCOSAMINYLTRANSFERASE SUBUNIT H"/>
    <property type="match status" value="1"/>
</dbReference>
<feature type="domain" description="Phosphatidylinositol N-acetylglucosaminyltransferase subunit H conserved" evidence="4">
    <location>
        <begin position="91"/>
        <end position="156"/>
    </location>
</feature>
<dbReference type="EMBL" id="GDHC01018878">
    <property type="protein sequence ID" value="JAP99750.1"/>
    <property type="molecule type" value="Transcribed_RNA"/>
</dbReference>
<keyword evidence="3" id="KW-0472">Membrane</keyword>
<evidence type="ECO:0000256" key="1">
    <source>
        <dbReference type="ARBA" id="ARBA00004687"/>
    </source>
</evidence>
<dbReference type="GO" id="GO:0016757">
    <property type="term" value="F:glycosyltransferase activity"/>
    <property type="evidence" value="ECO:0007669"/>
    <property type="project" value="UniProtKB-KW"/>
</dbReference>
<dbReference type="PANTHER" id="PTHR15231">
    <property type="entry name" value="PHOSPHATIDYLINOSITOL N-ACETYLGLUCOSAMINYLTRANSFERASE SUBUNIT H"/>
    <property type="match status" value="1"/>
</dbReference>
<dbReference type="InterPro" id="IPR044215">
    <property type="entry name" value="PIG-H"/>
</dbReference>
<evidence type="ECO:0000259" key="4">
    <source>
        <dbReference type="Pfam" id="PF10181"/>
    </source>
</evidence>
<dbReference type="InterPro" id="IPR019328">
    <property type="entry name" value="PIGH-H_dom"/>
</dbReference>
<accession>A0A0A9YSY9</accession>
<dbReference type="Pfam" id="PF10181">
    <property type="entry name" value="PIG-H"/>
    <property type="match status" value="1"/>
</dbReference>
<gene>
    <name evidence="5" type="primary">Pigh_0</name>
    <name evidence="6" type="synonym">Pigh_1</name>
    <name evidence="6" type="ORF">CM83_45356</name>
    <name evidence="5" type="ORF">CM83_45358</name>
    <name evidence="8" type="ORF">g.41699</name>
    <name evidence="9" type="ORF">g.41700</name>
</gene>
<name>A0A0A9YSY9_LYGHE</name>
<evidence type="ECO:0000313" key="9">
    <source>
        <dbReference type="EMBL" id="JAQ01648.1"/>
    </source>
</evidence>
<reference evidence="7" key="3">
    <citation type="submission" date="2014-09" db="EMBL/GenBank/DDBJ databases">
        <authorList>
            <person name="Magalhaes I.L.F."/>
            <person name="Oliveira U."/>
            <person name="Santos F.R."/>
            <person name="Vidigal T.H.D.A."/>
            <person name="Brescovit A.D."/>
            <person name="Santos A.J."/>
        </authorList>
    </citation>
    <scope>NUCLEOTIDE SEQUENCE</scope>
</reference>
<dbReference type="EMBL" id="GBHO01010929">
    <property type="protein sequence ID" value="JAG32675.1"/>
    <property type="molecule type" value="Transcribed_RNA"/>
</dbReference>
<evidence type="ECO:0000313" key="7">
    <source>
        <dbReference type="EMBL" id="JAG56740.1"/>
    </source>
</evidence>
<sequence length="181" mass="20580">MEQVQLVSKCFSRGGKLEHSCSKEFTVFYRSEKPLFGLLSLFVLAVAVATKTLCLQEFSCPPSDVFFLGILVIVTVSYFITYVSAVQQETLLLVMPLGLQMSTKKRSGKQDITWIPWCLIGNFMILDVITGQKVIFCLAVTVKEQAGGEEKTLILFRNLRPRLNHLETIYRELQTSLDKYR</sequence>
<dbReference type="GO" id="GO:0006506">
    <property type="term" value="P:GPI anchor biosynthetic process"/>
    <property type="evidence" value="ECO:0007669"/>
    <property type="project" value="UniProtKB-UniPathway"/>
</dbReference>
<dbReference type="AlphaFoldDB" id="A0A0A9YSY9"/>
<dbReference type="EMBL" id="GBHO01010925">
    <property type="protein sequence ID" value="JAG32679.1"/>
    <property type="molecule type" value="Transcribed_RNA"/>
</dbReference>
<comment type="pathway">
    <text evidence="1">Glycolipid biosynthesis; glycosylphosphatidylinositol-anchor biosynthesis.</text>
</comment>
<keyword evidence="3" id="KW-0812">Transmembrane</keyword>
<evidence type="ECO:0000256" key="3">
    <source>
        <dbReference type="SAM" id="Phobius"/>
    </source>
</evidence>
<feature type="transmembrane region" description="Helical" evidence="3">
    <location>
        <begin position="35"/>
        <end position="53"/>
    </location>
</feature>
<keyword evidence="5" id="KW-0808">Transferase</keyword>
<keyword evidence="3" id="KW-1133">Transmembrane helix</keyword>
<dbReference type="EMBL" id="GDHC01016981">
    <property type="protein sequence ID" value="JAQ01648.1"/>
    <property type="molecule type" value="Transcribed_RNA"/>
</dbReference>
<protein>
    <submittedName>
        <fullName evidence="5">Phosphatidylinositol N-acetylglucosaminyltransferase subunit H</fullName>
    </submittedName>
</protein>
<evidence type="ECO:0000256" key="2">
    <source>
        <dbReference type="ARBA" id="ARBA00009610"/>
    </source>
</evidence>
<reference evidence="5" key="1">
    <citation type="journal article" date="2014" name="PLoS ONE">
        <title>Transcriptome-Based Identification of ABC Transporters in the Western Tarnished Plant Bug Lygus hesperus.</title>
        <authorList>
            <person name="Hull J.J."/>
            <person name="Chaney K."/>
            <person name="Geib S.M."/>
            <person name="Fabrick J.A."/>
            <person name="Brent C.S."/>
            <person name="Walsh D."/>
            <person name="Lavine L.C."/>
        </authorList>
    </citation>
    <scope>NUCLEOTIDE SEQUENCE</scope>
</reference>